<dbReference type="Proteomes" id="UP000588098">
    <property type="component" value="Unassembled WGS sequence"/>
</dbReference>
<evidence type="ECO:0008006" key="3">
    <source>
        <dbReference type="Google" id="ProtNLM"/>
    </source>
</evidence>
<organism evidence="1 2">
    <name type="scientific">Streptomyces zagrosensis</name>
    <dbReference type="NCBI Taxonomy" id="1042984"/>
    <lineage>
        <taxon>Bacteria</taxon>
        <taxon>Bacillati</taxon>
        <taxon>Actinomycetota</taxon>
        <taxon>Actinomycetes</taxon>
        <taxon>Kitasatosporales</taxon>
        <taxon>Streptomycetaceae</taxon>
        <taxon>Streptomyces</taxon>
    </lineage>
</organism>
<sequence length="180" mass="19799">MELDRFMPEHDFRSRYSRRIAADPVTTWDAFQELTAEELHITQVLIGIRSLGTVRLSGRVSSAAPVPLLTSGTGEEVRGKIAKFWHVRPEVAPIEDGDPEAFVNFVEPGWAKTVTGARVVAEGDGSVLTIETRVRCTDERSRLIFAAYWLAIRAGGAGLVRLEMLQAVARRVEPAAELAA</sequence>
<comment type="caution">
    <text evidence="1">The sequence shown here is derived from an EMBL/GenBank/DDBJ whole genome shotgun (WGS) entry which is preliminary data.</text>
</comment>
<protein>
    <recommendedName>
        <fullName evidence="3">DUF2867 domain-containing protein</fullName>
    </recommendedName>
</protein>
<reference evidence="1 2" key="1">
    <citation type="submission" date="2020-08" db="EMBL/GenBank/DDBJ databases">
        <title>Genomic Encyclopedia of Type Strains, Phase III (KMG-III): the genomes of soil and plant-associated and newly described type strains.</title>
        <authorList>
            <person name="Whitman W."/>
        </authorList>
    </citation>
    <scope>NUCLEOTIDE SEQUENCE [LARGE SCALE GENOMIC DNA]</scope>
    <source>
        <strain evidence="1 2">CECT 8305</strain>
    </source>
</reference>
<keyword evidence="2" id="KW-1185">Reference proteome</keyword>
<evidence type="ECO:0000313" key="1">
    <source>
        <dbReference type="EMBL" id="MBB5933350.1"/>
    </source>
</evidence>
<gene>
    <name evidence="1" type="ORF">FHS42_000368</name>
</gene>
<dbReference type="RefSeq" id="WP_184568676.1">
    <property type="nucleotide sequence ID" value="NZ_JACHJL010000001.1"/>
</dbReference>
<name>A0A7W9Q4B3_9ACTN</name>
<evidence type="ECO:0000313" key="2">
    <source>
        <dbReference type="Proteomes" id="UP000588098"/>
    </source>
</evidence>
<proteinExistence type="predicted"/>
<dbReference type="EMBL" id="JACHJL010000001">
    <property type="protein sequence ID" value="MBB5933350.1"/>
    <property type="molecule type" value="Genomic_DNA"/>
</dbReference>
<dbReference type="AlphaFoldDB" id="A0A7W9Q4B3"/>
<accession>A0A7W9Q4B3</accession>